<dbReference type="Proteomes" id="UP000179467">
    <property type="component" value="Unassembled WGS sequence"/>
</dbReference>
<protein>
    <submittedName>
        <fullName evidence="2">Uncharacterized protein</fullName>
    </submittedName>
</protein>
<comment type="caution">
    <text evidence="2">The sequence shown here is derived from an EMBL/GenBank/DDBJ whole genome shotgun (WGS) entry which is preliminary data.</text>
</comment>
<evidence type="ECO:0000313" key="2">
    <source>
        <dbReference type="EMBL" id="OHT20354.1"/>
    </source>
</evidence>
<dbReference type="OrthoDB" id="7594050at2"/>
<feature type="chain" id="PRO_5010203764" evidence="1">
    <location>
        <begin position="30"/>
        <end position="189"/>
    </location>
</feature>
<reference evidence="2 3" key="1">
    <citation type="submission" date="2016-09" db="EMBL/GenBank/DDBJ databases">
        <title>Metabolic pathway, cell adaptation mechanisms and a novel monoxygenase revealed through proteogenomic-transcription analysis of a Sphingomonas haloaromaticamans strain degrading the fungicide ortho-phenylphenol.</title>
        <authorList>
            <person name="Perruchon C."/>
            <person name="Papadopoulou E.S."/>
            <person name="Rousidou C."/>
            <person name="Vasileiadis S."/>
            <person name="Tanou G."/>
            <person name="Amoutzias G."/>
            <person name="Molassiotis A."/>
            <person name="Karpouzas D.G."/>
        </authorList>
    </citation>
    <scope>NUCLEOTIDE SEQUENCE [LARGE SCALE GENOMIC DNA]</scope>
    <source>
        <strain evidence="2 3">P3</strain>
    </source>
</reference>
<gene>
    <name evidence="2" type="ORF">BHE75_02352</name>
</gene>
<keyword evidence="1" id="KW-0732">Signal</keyword>
<name>A0A1S1HDR7_9SPHN</name>
<dbReference type="RefSeq" id="WP_070933948.1">
    <property type="nucleotide sequence ID" value="NZ_MIPT01000001.1"/>
</dbReference>
<evidence type="ECO:0000313" key="3">
    <source>
        <dbReference type="Proteomes" id="UP000179467"/>
    </source>
</evidence>
<feature type="signal peptide" evidence="1">
    <location>
        <begin position="1"/>
        <end position="29"/>
    </location>
</feature>
<dbReference type="EMBL" id="MIPT01000001">
    <property type="protein sequence ID" value="OHT20354.1"/>
    <property type="molecule type" value="Genomic_DNA"/>
</dbReference>
<dbReference type="AlphaFoldDB" id="A0A1S1HDR7"/>
<keyword evidence="3" id="KW-1185">Reference proteome</keyword>
<organism evidence="2 3">
    <name type="scientific">Edaphosphingomonas haloaromaticamans</name>
    <dbReference type="NCBI Taxonomy" id="653954"/>
    <lineage>
        <taxon>Bacteria</taxon>
        <taxon>Pseudomonadati</taxon>
        <taxon>Pseudomonadota</taxon>
        <taxon>Alphaproteobacteria</taxon>
        <taxon>Sphingomonadales</taxon>
        <taxon>Rhizorhabdaceae</taxon>
        <taxon>Edaphosphingomonas</taxon>
    </lineage>
</organism>
<evidence type="ECO:0000256" key="1">
    <source>
        <dbReference type="SAM" id="SignalP"/>
    </source>
</evidence>
<accession>A0A1S1HDR7</accession>
<proteinExistence type="predicted"/>
<sequence>MNPNRKAIDVRTIPSLLCLLATLASPAAAATMAKQNDPASCITRPQLEALMTYALPSVLEGMGNRCSGTLAPNAFLRQSGPALAERYRAESERHWPVARTAMTSLMGQDMAGLGDTTEKAMVTSIVGVAIAETIKPKDCGDVNEAVELLSPLPAENLGRLTAMLMILGSKDSAPGESPFAICPAAKGDR</sequence>